<evidence type="ECO:0000259" key="2">
    <source>
        <dbReference type="PROSITE" id="PS50931"/>
    </source>
</evidence>
<dbReference type="HOGENOM" id="CLU_039613_9_0_7"/>
<dbReference type="GO" id="GO:2000142">
    <property type="term" value="P:regulation of DNA-templated transcription initiation"/>
    <property type="evidence" value="ECO:0007669"/>
    <property type="project" value="TreeGrafter"/>
</dbReference>
<dbReference type="SUPFAM" id="SSF46785">
    <property type="entry name" value="Winged helix' DNA-binding domain"/>
    <property type="match status" value="1"/>
</dbReference>
<dbReference type="Pfam" id="PF00126">
    <property type="entry name" value="HTH_1"/>
    <property type="match status" value="1"/>
</dbReference>
<dbReference type="KEGG" id="dat:HRM2_02000"/>
<gene>
    <name evidence="3" type="primary">nhaR</name>
    <name evidence="3" type="ordered locus">HRM2_02000</name>
</gene>
<dbReference type="eggNOG" id="COG0583">
    <property type="taxonomic scope" value="Bacteria"/>
</dbReference>
<name>C0QFC6_DESAH</name>
<dbReference type="NCBIfam" id="NF008284">
    <property type="entry name" value="PRK11062.1"/>
    <property type="match status" value="1"/>
</dbReference>
<proteinExistence type="predicted"/>
<keyword evidence="1" id="KW-0010">Activator</keyword>
<dbReference type="PANTHER" id="PTHR30293:SF2">
    <property type="entry name" value="TRANSCRIPTIONAL ACTIVATOR PROTEIN NHAR"/>
    <property type="match status" value="1"/>
</dbReference>
<dbReference type="EMBL" id="CP001087">
    <property type="protein sequence ID" value="ACN13322.1"/>
    <property type="molecule type" value="Genomic_DNA"/>
</dbReference>
<keyword evidence="4" id="KW-1185">Reference proteome</keyword>
<dbReference type="SUPFAM" id="SSF53850">
    <property type="entry name" value="Periplasmic binding protein-like II"/>
    <property type="match status" value="1"/>
</dbReference>
<dbReference type="PROSITE" id="PS50931">
    <property type="entry name" value="HTH_LYSR"/>
    <property type="match status" value="1"/>
</dbReference>
<evidence type="ECO:0000313" key="4">
    <source>
        <dbReference type="Proteomes" id="UP000000442"/>
    </source>
</evidence>
<dbReference type="AlphaFoldDB" id="C0QFC6"/>
<dbReference type="STRING" id="177437.HRM2_02000"/>
<dbReference type="InterPro" id="IPR036390">
    <property type="entry name" value="WH_DNA-bd_sf"/>
</dbReference>
<dbReference type="InterPro" id="IPR036388">
    <property type="entry name" value="WH-like_DNA-bd_sf"/>
</dbReference>
<evidence type="ECO:0000313" key="3">
    <source>
        <dbReference type="EMBL" id="ACN13322.1"/>
    </source>
</evidence>
<dbReference type="Gene3D" id="1.10.10.10">
    <property type="entry name" value="Winged helix-like DNA-binding domain superfamily/Winged helix DNA-binding domain"/>
    <property type="match status" value="1"/>
</dbReference>
<dbReference type="InterPro" id="IPR000847">
    <property type="entry name" value="LysR_HTH_N"/>
</dbReference>
<feature type="domain" description="HTH lysR-type" evidence="2">
    <location>
        <begin position="4"/>
        <end position="61"/>
    </location>
</feature>
<evidence type="ECO:0000256" key="1">
    <source>
        <dbReference type="ARBA" id="ARBA00023159"/>
    </source>
</evidence>
<protein>
    <submittedName>
        <fullName evidence="3">NhaR</fullName>
    </submittedName>
</protein>
<organism evidence="3 4">
    <name type="scientific">Desulforapulum autotrophicum (strain ATCC 43914 / DSM 3382 / VKM B-1955 / HRM2)</name>
    <name type="common">Desulfobacterium autotrophicum</name>
    <dbReference type="NCBI Taxonomy" id="177437"/>
    <lineage>
        <taxon>Bacteria</taxon>
        <taxon>Pseudomonadati</taxon>
        <taxon>Thermodesulfobacteriota</taxon>
        <taxon>Desulfobacteria</taxon>
        <taxon>Desulfobacterales</taxon>
        <taxon>Desulfobacteraceae</taxon>
        <taxon>Desulforapulum</taxon>
    </lineage>
</organism>
<dbReference type="RefSeq" id="WP_012662571.1">
    <property type="nucleotide sequence ID" value="NC_012108.1"/>
</dbReference>
<dbReference type="PANTHER" id="PTHR30293">
    <property type="entry name" value="TRANSCRIPTIONAL REGULATORY PROTEIN NAC-RELATED"/>
    <property type="match status" value="1"/>
</dbReference>
<dbReference type="PRINTS" id="PR00039">
    <property type="entry name" value="HTHLYSR"/>
</dbReference>
<dbReference type="OrthoDB" id="464481at2"/>
<dbReference type="GO" id="GO:0003700">
    <property type="term" value="F:DNA-binding transcription factor activity"/>
    <property type="evidence" value="ECO:0007669"/>
    <property type="project" value="InterPro"/>
</dbReference>
<sequence length="298" mass="33527">MEWLNYHHLFYFWIVMREGSITAACKKLTLAQSTVSAQMGKLEQSLGGKLFKRQGRSLEATDLGLMVFQYADRIFPLGRELMDQIHNRPVVGPLSLKVGIVDQIPKIVARKLLAPALGLEKKVHLICHEGKEEKLLGELAIHRLDLVLSDAPIRSDLSIKAYNHFLGQCGITFFAVDEIADTVTENFPHSLDKVPMLMPMAMTMLRSALDQWFESLSIQPLIVAEFEDNALLKVFGQAGDGVFVAPTVIESEIKTQYQVRIIGRCPFIKERFYAISVERILKHPAVVAISDIARHSIF</sequence>
<reference evidence="3 4" key="1">
    <citation type="journal article" date="2009" name="Environ. Microbiol.">
        <title>Genome sequence of Desulfobacterium autotrophicum HRM2, a marine sulfate reducer oxidizing organic carbon completely to carbon dioxide.</title>
        <authorList>
            <person name="Strittmatter A.W."/>
            <person name="Liesegang H."/>
            <person name="Rabus R."/>
            <person name="Decker I."/>
            <person name="Amann J."/>
            <person name="Andres S."/>
            <person name="Henne A."/>
            <person name="Fricke W.F."/>
            <person name="Martinez-Arias R."/>
            <person name="Bartels D."/>
            <person name="Goesmann A."/>
            <person name="Krause L."/>
            <person name="Puehler A."/>
            <person name="Klenk H.P."/>
            <person name="Richter M."/>
            <person name="Schuler M."/>
            <person name="Gloeckner F.O."/>
            <person name="Meyerdierks A."/>
            <person name="Gottschalk G."/>
            <person name="Amann R."/>
        </authorList>
    </citation>
    <scope>NUCLEOTIDE SEQUENCE [LARGE SCALE GENOMIC DNA]</scope>
    <source>
        <strain evidence="4">ATCC 43914 / DSM 3382 / HRM2</strain>
    </source>
</reference>
<dbReference type="Proteomes" id="UP000000442">
    <property type="component" value="Chromosome"/>
</dbReference>
<accession>C0QFC6</accession>